<evidence type="ECO:0000259" key="3">
    <source>
        <dbReference type="Pfam" id="PF24883"/>
    </source>
</evidence>
<feature type="non-terminal residue" evidence="5">
    <location>
        <position position="620"/>
    </location>
</feature>
<dbReference type="PANTHER" id="PTHR10039">
    <property type="entry name" value="AMELOGENIN"/>
    <property type="match status" value="1"/>
</dbReference>
<dbReference type="Pfam" id="PF25053">
    <property type="entry name" value="DUF7791"/>
    <property type="match status" value="1"/>
</dbReference>
<name>A0A6A6TU03_9PEZI</name>
<evidence type="ECO:0000256" key="2">
    <source>
        <dbReference type="SAM" id="MobiDB-lite"/>
    </source>
</evidence>
<feature type="region of interest" description="Disordered" evidence="2">
    <location>
        <begin position="43"/>
        <end position="63"/>
    </location>
</feature>
<evidence type="ECO:0000313" key="5">
    <source>
        <dbReference type="EMBL" id="KAF2663535.1"/>
    </source>
</evidence>
<dbReference type="InterPro" id="IPR056693">
    <property type="entry name" value="DUF7791"/>
</dbReference>
<dbReference type="AlphaFoldDB" id="A0A6A6TU03"/>
<dbReference type="Gene3D" id="3.40.50.300">
    <property type="entry name" value="P-loop containing nucleotide triphosphate hydrolases"/>
    <property type="match status" value="1"/>
</dbReference>
<dbReference type="PANTHER" id="PTHR10039:SF5">
    <property type="entry name" value="NACHT DOMAIN-CONTAINING PROTEIN"/>
    <property type="match status" value="1"/>
</dbReference>
<evidence type="ECO:0000313" key="6">
    <source>
        <dbReference type="Proteomes" id="UP000799302"/>
    </source>
</evidence>
<organism evidence="5 6">
    <name type="scientific">Microthyrium microscopicum</name>
    <dbReference type="NCBI Taxonomy" id="703497"/>
    <lineage>
        <taxon>Eukaryota</taxon>
        <taxon>Fungi</taxon>
        <taxon>Dikarya</taxon>
        <taxon>Ascomycota</taxon>
        <taxon>Pezizomycotina</taxon>
        <taxon>Dothideomycetes</taxon>
        <taxon>Dothideomycetes incertae sedis</taxon>
        <taxon>Microthyriales</taxon>
        <taxon>Microthyriaceae</taxon>
        <taxon>Microthyrium</taxon>
    </lineage>
</organism>
<dbReference type="EMBL" id="MU004245">
    <property type="protein sequence ID" value="KAF2663535.1"/>
    <property type="molecule type" value="Genomic_DNA"/>
</dbReference>
<feature type="domain" description="Nephrocystin 3-like N-terminal" evidence="3">
    <location>
        <begin position="201"/>
        <end position="368"/>
    </location>
</feature>
<accession>A0A6A6TU03</accession>
<dbReference type="Pfam" id="PF24883">
    <property type="entry name" value="NPHP3_N"/>
    <property type="match status" value="1"/>
</dbReference>
<dbReference type="Proteomes" id="UP000799302">
    <property type="component" value="Unassembled WGS sequence"/>
</dbReference>
<keyword evidence="1" id="KW-0677">Repeat</keyword>
<dbReference type="InterPro" id="IPR056884">
    <property type="entry name" value="NPHP3-like_N"/>
</dbReference>
<feature type="domain" description="DUF7791" evidence="4">
    <location>
        <begin position="529"/>
        <end position="618"/>
    </location>
</feature>
<protein>
    <submittedName>
        <fullName evidence="5">Uncharacterized protein</fullName>
    </submittedName>
</protein>
<reference evidence="5" key="1">
    <citation type="journal article" date="2020" name="Stud. Mycol.">
        <title>101 Dothideomycetes genomes: a test case for predicting lifestyles and emergence of pathogens.</title>
        <authorList>
            <person name="Haridas S."/>
            <person name="Albert R."/>
            <person name="Binder M."/>
            <person name="Bloem J."/>
            <person name="Labutti K."/>
            <person name="Salamov A."/>
            <person name="Andreopoulos B."/>
            <person name="Baker S."/>
            <person name="Barry K."/>
            <person name="Bills G."/>
            <person name="Bluhm B."/>
            <person name="Cannon C."/>
            <person name="Castanera R."/>
            <person name="Culley D."/>
            <person name="Daum C."/>
            <person name="Ezra D."/>
            <person name="Gonzalez J."/>
            <person name="Henrissat B."/>
            <person name="Kuo A."/>
            <person name="Liang C."/>
            <person name="Lipzen A."/>
            <person name="Lutzoni F."/>
            <person name="Magnuson J."/>
            <person name="Mondo S."/>
            <person name="Nolan M."/>
            <person name="Ohm R."/>
            <person name="Pangilinan J."/>
            <person name="Park H.-J."/>
            <person name="Ramirez L."/>
            <person name="Alfaro M."/>
            <person name="Sun H."/>
            <person name="Tritt A."/>
            <person name="Yoshinaga Y."/>
            <person name="Zwiers L.-H."/>
            <person name="Turgeon B."/>
            <person name="Goodwin S."/>
            <person name="Spatafora J."/>
            <person name="Crous P."/>
            <person name="Grigoriev I."/>
        </authorList>
    </citation>
    <scope>NUCLEOTIDE SEQUENCE</scope>
    <source>
        <strain evidence="5">CBS 115976</strain>
    </source>
</reference>
<feature type="compositionally biased region" description="Polar residues" evidence="2">
    <location>
        <begin position="43"/>
        <end position="61"/>
    </location>
</feature>
<sequence length="620" mass="70537">MKALIASSKEAEFRVSEGVSLLSEDDQVLLRISKQCEELTSELLKSSTPSKSGLENNNATSPAEVEQFRQKIESIKEDLNQHLAPLQWSATTQTIRELAAKNGRLGAGREVAINALSSCLSNSFQRLKTGKVNYEQSLAIWNEIHAAMQLAEHYLKEQAVLTELQFWTMNRRQELISKEHENTFEWVLSLADRDESAQPASNFVQWLKSDEPVYWISGKPGSGKSTLMKFIADNSKTKDALKHWAANDRLIIASFYFWSSAKDPLQKSNTGLLRSILFQILRQCPELIEAAFSERWLESQTIGSLQEANTADLMGAYDRISGLLSSLKVKFCFFIDGLDEYEGDTADIIHLVELLSKTPNLKTCISSRQWAEFETKYGGNNPWKLYVHQLTKADMTNYVEDLLMKNDSIAKLRATDSKEEFGHLVARIVEAAEGVFLWVFLVVRALIEGLSENDRISDLKQRLGAIPSDLDHYFENMLLGIEARHQQQTAQLFLVTLQGVEKLPLICYWNLLNAEFLTLKGVNKGHLSKDLAAERLQEMATRLNTHCKGLLKAHNIEQNPFNHLKEHNWLFDFRVDFLHRTVADFLRTADMQHLLEKWSGPDFNADMEISKACLYDIKVT</sequence>
<dbReference type="OrthoDB" id="443402at2759"/>
<evidence type="ECO:0000259" key="4">
    <source>
        <dbReference type="Pfam" id="PF25053"/>
    </source>
</evidence>
<keyword evidence="6" id="KW-1185">Reference proteome</keyword>
<dbReference type="SUPFAM" id="SSF52540">
    <property type="entry name" value="P-loop containing nucleoside triphosphate hydrolases"/>
    <property type="match status" value="1"/>
</dbReference>
<proteinExistence type="predicted"/>
<gene>
    <name evidence="5" type="ORF">BT63DRAFT_379891</name>
</gene>
<dbReference type="InterPro" id="IPR027417">
    <property type="entry name" value="P-loop_NTPase"/>
</dbReference>
<evidence type="ECO:0000256" key="1">
    <source>
        <dbReference type="ARBA" id="ARBA00022737"/>
    </source>
</evidence>